<reference evidence="2" key="1">
    <citation type="journal article" date="2019" name="Int. J. Syst. Evol. Microbiol.">
        <title>The Global Catalogue of Microorganisms (GCM) 10K type strain sequencing project: providing services to taxonomists for standard genome sequencing and annotation.</title>
        <authorList>
            <consortium name="The Broad Institute Genomics Platform"/>
            <consortium name="The Broad Institute Genome Sequencing Center for Infectious Disease"/>
            <person name="Wu L."/>
            <person name="Ma J."/>
        </authorList>
    </citation>
    <scope>NUCLEOTIDE SEQUENCE [LARGE SCALE GENOMIC DNA]</scope>
    <source>
        <strain evidence="2">CGMCC 1.15809</strain>
    </source>
</reference>
<accession>A0ABW1FIT1</accession>
<comment type="caution">
    <text evidence="1">The sequence shown here is derived from an EMBL/GenBank/DDBJ whole genome shotgun (WGS) entry which is preliminary data.</text>
</comment>
<dbReference type="RefSeq" id="WP_345086622.1">
    <property type="nucleotide sequence ID" value="NZ_BAAAWG010000010.1"/>
</dbReference>
<dbReference type="EMBL" id="JBHSPW010000003">
    <property type="protein sequence ID" value="MFC5893149.1"/>
    <property type="molecule type" value="Genomic_DNA"/>
</dbReference>
<keyword evidence="2" id="KW-1185">Reference proteome</keyword>
<name>A0ABW1FIT1_9ACTN</name>
<evidence type="ECO:0000313" key="1">
    <source>
        <dbReference type="EMBL" id="MFC5893149.1"/>
    </source>
</evidence>
<proteinExistence type="predicted"/>
<organism evidence="1 2">
    <name type="scientific">Streptomyces ramulosus</name>
    <dbReference type="NCBI Taxonomy" id="47762"/>
    <lineage>
        <taxon>Bacteria</taxon>
        <taxon>Bacillati</taxon>
        <taxon>Actinomycetota</taxon>
        <taxon>Actinomycetes</taxon>
        <taxon>Kitasatosporales</taxon>
        <taxon>Streptomycetaceae</taxon>
        <taxon>Streptomyces</taxon>
    </lineage>
</organism>
<protein>
    <submittedName>
        <fullName evidence="1">Uncharacterized protein</fullName>
    </submittedName>
</protein>
<dbReference type="Proteomes" id="UP001596241">
    <property type="component" value="Unassembled WGS sequence"/>
</dbReference>
<sequence length="90" mass="9678">MIKMTWALVAEHMNEWIGDDIAQGAAVFEARVGSVIDASGMRPETTEHRRTDFLAPVVDSLRTEGTAALARGESWSKAAGRFLACASAVN</sequence>
<gene>
    <name evidence="1" type="ORF">ACFP3M_10010</name>
</gene>
<evidence type="ECO:0000313" key="2">
    <source>
        <dbReference type="Proteomes" id="UP001596241"/>
    </source>
</evidence>